<dbReference type="WBParaSite" id="HPBE_0000184401-mRNA-1">
    <property type="protein sequence ID" value="HPBE_0000184401-mRNA-1"/>
    <property type="gene ID" value="HPBE_0000184401"/>
</dbReference>
<keyword evidence="4" id="KW-1185">Reference proteome</keyword>
<protein>
    <submittedName>
        <fullName evidence="5">CX domain-containing protein</fullName>
    </submittedName>
</protein>
<dbReference type="OrthoDB" id="10613193at2759"/>
<evidence type="ECO:0000313" key="5">
    <source>
        <dbReference type="WBParaSite" id="HPBE_0000184401-mRNA-1"/>
    </source>
</evidence>
<reference evidence="5" key="2">
    <citation type="submission" date="2019-09" db="UniProtKB">
        <authorList>
            <consortium name="WormBaseParasite"/>
        </authorList>
    </citation>
    <scope>IDENTIFICATION</scope>
</reference>
<feature type="transmembrane region" description="Helical" evidence="2">
    <location>
        <begin position="20"/>
        <end position="41"/>
    </location>
</feature>
<evidence type="ECO:0000256" key="1">
    <source>
        <dbReference type="SAM" id="MobiDB-lite"/>
    </source>
</evidence>
<evidence type="ECO:0000313" key="4">
    <source>
        <dbReference type="Proteomes" id="UP000050761"/>
    </source>
</evidence>
<organism evidence="4 5">
    <name type="scientific">Heligmosomoides polygyrus</name>
    <name type="common">Parasitic roundworm</name>
    <dbReference type="NCBI Taxonomy" id="6339"/>
    <lineage>
        <taxon>Eukaryota</taxon>
        <taxon>Metazoa</taxon>
        <taxon>Ecdysozoa</taxon>
        <taxon>Nematoda</taxon>
        <taxon>Chromadorea</taxon>
        <taxon>Rhabditida</taxon>
        <taxon>Rhabditina</taxon>
        <taxon>Rhabditomorpha</taxon>
        <taxon>Strongyloidea</taxon>
        <taxon>Heligmosomidae</taxon>
        <taxon>Heligmosomoides</taxon>
    </lineage>
</organism>
<name>A0A183F6Q2_HELPZ</name>
<reference evidence="3 4" key="1">
    <citation type="submission" date="2018-11" db="EMBL/GenBank/DDBJ databases">
        <authorList>
            <consortium name="Pathogen Informatics"/>
        </authorList>
    </citation>
    <scope>NUCLEOTIDE SEQUENCE [LARGE SCALE GENOMIC DNA]</scope>
</reference>
<dbReference type="Proteomes" id="UP000050761">
    <property type="component" value="Unassembled WGS sequence"/>
</dbReference>
<dbReference type="EMBL" id="UZAH01002306">
    <property type="protein sequence ID" value="VDO21676.1"/>
    <property type="molecule type" value="Genomic_DNA"/>
</dbReference>
<keyword evidence="2" id="KW-0812">Transmembrane</keyword>
<sequence length="138" mass="14990">MPQCIPWKNSIHFSDLFGGGGYAIAAIIAIGAASFVLYLWITDGGMMGRKQKFARNDGPTKVPEEFQNVRSTDPSFRDFMQAMTAPSPSRVTDTGQLKSQGYVTAKQEISSPSLSIRSESARDVMEGDGHERTGLAVN</sequence>
<keyword evidence="2" id="KW-1133">Transmembrane helix</keyword>
<keyword evidence="2" id="KW-0472">Membrane</keyword>
<accession>A0A3P7TJU2</accession>
<feature type="compositionally biased region" description="Basic and acidic residues" evidence="1">
    <location>
        <begin position="119"/>
        <end position="138"/>
    </location>
</feature>
<accession>A0A183F6Q2</accession>
<dbReference type="AlphaFoldDB" id="A0A183F6Q2"/>
<evidence type="ECO:0000256" key="2">
    <source>
        <dbReference type="SAM" id="Phobius"/>
    </source>
</evidence>
<feature type="region of interest" description="Disordered" evidence="1">
    <location>
        <begin position="117"/>
        <end position="138"/>
    </location>
</feature>
<proteinExistence type="predicted"/>
<gene>
    <name evidence="3" type="ORF">HPBE_LOCUS1845</name>
</gene>
<evidence type="ECO:0000313" key="3">
    <source>
        <dbReference type="EMBL" id="VDO21676.1"/>
    </source>
</evidence>